<dbReference type="Proteomes" id="UP000011014">
    <property type="component" value="Unassembled WGS sequence"/>
</dbReference>
<protein>
    <recommendedName>
        <fullName evidence="3">RRM domain-containing protein</fullName>
    </recommendedName>
</protein>
<feature type="compositionally biased region" description="Basic residues" evidence="2">
    <location>
        <begin position="206"/>
        <end position="240"/>
    </location>
</feature>
<dbReference type="PROSITE" id="PS50102">
    <property type="entry name" value="RRM"/>
    <property type="match status" value="1"/>
</dbReference>
<dbReference type="PANTHER" id="PTHR23295">
    <property type="entry name" value="NUCLEAR RECEPTOR COACTIVATOR 5-RELATED"/>
    <property type="match status" value="1"/>
</dbReference>
<reference evidence="4" key="1">
    <citation type="journal article" date="2010" name="Science">
        <title>Plasticity of animal genome architecture unmasked by rapid evolution of a pelagic tunicate.</title>
        <authorList>
            <person name="Denoeud F."/>
            <person name="Henriet S."/>
            <person name="Mungpakdee S."/>
            <person name="Aury J.M."/>
            <person name="Da Silva C."/>
            <person name="Brinkmann H."/>
            <person name="Mikhaleva J."/>
            <person name="Olsen L.C."/>
            <person name="Jubin C."/>
            <person name="Canestro C."/>
            <person name="Bouquet J.M."/>
            <person name="Danks G."/>
            <person name="Poulain J."/>
            <person name="Campsteijn C."/>
            <person name="Adamski M."/>
            <person name="Cross I."/>
            <person name="Yadetie F."/>
            <person name="Muffato M."/>
            <person name="Louis A."/>
            <person name="Butcher S."/>
            <person name="Tsagkogeorga G."/>
            <person name="Konrad A."/>
            <person name="Singh S."/>
            <person name="Jensen M.F."/>
            <person name="Cong E.H."/>
            <person name="Eikeseth-Otteraa H."/>
            <person name="Noel B."/>
            <person name="Anthouard V."/>
            <person name="Porcel B.M."/>
            <person name="Kachouri-Lafond R."/>
            <person name="Nishino A."/>
            <person name="Ugolini M."/>
            <person name="Chourrout P."/>
            <person name="Nishida H."/>
            <person name="Aasland R."/>
            <person name="Huzurbazar S."/>
            <person name="Westhof E."/>
            <person name="Delsuc F."/>
            <person name="Lehrach H."/>
            <person name="Reinhardt R."/>
            <person name="Weissenbach J."/>
            <person name="Roy S.W."/>
            <person name="Artiguenave F."/>
            <person name="Postlethwait J.H."/>
            <person name="Manak J.R."/>
            <person name="Thompson E.M."/>
            <person name="Jaillon O."/>
            <person name="Du Pasquier L."/>
            <person name="Boudinot P."/>
            <person name="Liberles D.A."/>
            <person name="Volff J.N."/>
            <person name="Philippe H."/>
            <person name="Lenhard B."/>
            <person name="Roest Crollius H."/>
            <person name="Wincker P."/>
            <person name="Chourrout D."/>
        </authorList>
    </citation>
    <scope>NUCLEOTIDE SEQUENCE [LARGE SCALE GENOMIC DNA]</scope>
</reference>
<dbReference type="Gene3D" id="3.40.50.800">
    <property type="entry name" value="Anticodon-binding domain"/>
    <property type="match status" value="1"/>
</dbReference>
<dbReference type="Pfam" id="PF00076">
    <property type="entry name" value="RRM_1"/>
    <property type="match status" value="1"/>
</dbReference>
<evidence type="ECO:0000256" key="1">
    <source>
        <dbReference type="PROSITE-ProRule" id="PRU00176"/>
    </source>
</evidence>
<feature type="compositionally biased region" description="Polar residues" evidence="2">
    <location>
        <begin position="856"/>
        <end position="868"/>
    </location>
</feature>
<dbReference type="CDD" id="cd12341">
    <property type="entry name" value="RRM_hnRNPC_like"/>
    <property type="match status" value="1"/>
</dbReference>
<dbReference type="AlphaFoldDB" id="E4YLR5"/>
<keyword evidence="1" id="KW-0694">RNA-binding</keyword>
<dbReference type="InterPro" id="IPR052600">
    <property type="entry name" value="Nuc_rcpt_coact/corep"/>
</dbReference>
<feature type="compositionally biased region" description="Basic and acidic residues" evidence="2">
    <location>
        <begin position="125"/>
        <end position="163"/>
    </location>
</feature>
<dbReference type="SMART" id="SM00360">
    <property type="entry name" value="RRM"/>
    <property type="match status" value="1"/>
</dbReference>
<dbReference type="Gene3D" id="3.30.70.330">
    <property type="match status" value="1"/>
</dbReference>
<name>E4YLR5_OIKDI</name>
<gene>
    <name evidence="4" type="ORF">GSOID_T00029432001</name>
</gene>
<dbReference type="InterPro" id="IPR012677">
    <property type="entry name" value="Nucleotide-bd_a/b_plait_sf"/>
</dbReference>
<sequence length="880" mass="100924">MQLIVGYHHKIKSRALTTTSCHYLTTRFQTAISLTQHSCSIYAENKDRTNKTYYHTTEDFQAYVVNVYSYCETRLYYKNESPEFGFDDPTGFDIPTGFDKYDPTEPTRNDRDLDDRRQPPSRSNYESRDSDARSRRRSTSRDRDSRRSERDSSRSERNYRENASRSNRSRATDDDDILEITEISKGDSDSRKRQNRSPKRDSRDGKRSKRSRSRSRDRSRRRSRSKDKSGTSRRRSRSRSRSLDRKARRSTEKDSKKPSSTQKDDKDRRDTQRESRSKVSPSRSYSEYKAPPSRNQHDHRSNPVMIEDEDPSNPIIQPRGPKEKYINAAPPVAGTRDDPNDFFNDDLRKAIKAGRIKMTEEEMMDDGPMYTHTTNGKELEYQICRVFVGHLPVDYLSKDDIYHQFEKYGKIISISLHRGFAFIQFKAPEMARHAASSENGRRCKGASLEVNMAQLSKEEARKLPREGATLPPIRRSTPQCRIFIEGDNDRLYATQIERKLRILGVSVDTTIWMQTVRRQRKTIEEELTEMQNDDDSICAVQISKNDQFKRTCTVHIFKPDPEEHRNMPVVEALILINVRVQNCRKQDQPPPGRIASILRLLTDGRQASLLEVEEVVEWLEKKRVDLGGFPRTFSTNECTDKLKSSIADLIGGKSYQKITEAEQKETVPSSQPIQNGVPHAGYSGGQQARPSYPPHGAPQYDRQPPPQKPAFAYEPPMRGPLAQQGSSPQKVYGGYENHGQAPRNPQQHQPERQQYVPPSGARQSNAPHPAPQMSHRGPPQQTQYQAPRQYQPPQQQPSHQSYHPQQQQPPSYQHQQYKPPQQASQHLSQPSGADFNALPDMPRRRNPQSGGPPAGQPNQPSGGYSQSGFVYGGSGSQQRY</sequence>
<feature type="compositionally biased region" description="Basic and acidic residues" evidence="2">
    <location>
        <begin position="241"/>
        <end position="277"/>
    </location>
</feature>
<evidence type="ECO:0000259" key="3">
    <source>
        <dbReference type="PROSITE" id="PS50102"/>
    </source>
</evidence>
<evidence type="ECO:0000256" key="2">
    <source>
        <dbReference type="SAM" id="MobiDB-lite"/>
    </source>
</evidence>
<dbReference type="SUPFAM" id="SSF52954">
    <property type="entry name" value="Class II aaRS ABD-related"/>
    <property type="match status" value="1"/>
</dbReference>
<dbReference type="InterPro" id="IPR035979">
    <property type="entry name" value="RBD_domain_sf"/>
</dbReference>
<dbReference type="PANTHER" id="PTHR23295:SF6">
    <property type="entry name" value="NEOSIN, ISOFORM A"/>
    <property type="match status" value="1"/>
</dbReference>
<feature type="domain" description="RRM" evidence="3">
    <location>
        <begin position="384"/>
        <end position="455"/>
    </location>
</feature>
<evidence type="ECO:0000313" key="4">
    <source>
        <dbReference type="EMBL" id="CBY36426.1"/>
    </source>
</evidence>
<organism evidence="4">
    <name type="scientific">Oikopleura dioica</name>
    <name type="common">Tunicate</name>
    <dbReference type="NCBI Taxonomy" id="34765"/>
    <lineage>
        <taxon>Eukaryota</taxon>
        <taxon>Metazoa</taxon>
        <taxon>Chordata</taxon>
        <taxon>Tunicata</taxon>
        <taxon>Appendicularia</taxon>
        <taxon>Copelata</taxon>
        <taxon>Oikopleuridae</taxon>
        <taxon>Oikopleura</taxon>
    </lineage>
</organism>
<feature type="compositionally biased region" description="Low complexity" evidence="2">
    <location>
        <begin position="778"/>
        <end position="826"/>
    </location>
</feature>
<feature type="compositionally biased region" description="Gly residues" evidence="2">
    <location>
        <begin position="870"/>
        <end position="880"/>
    </location>
</feature>
<dbReference type="InterPro" id="IPR000504">
    <property type="entry name" value="RRM_dom"/>
</dbReference>
<feature type="region of interest" description="Disordered" evidence="2">
    <location>
        <begin position="661"/>
        <end position="880"/>
    </location>
</feature>
<feature type="region of interest" description="Disordered" evidence="2">
    <location>
        <begin position="95"/>
        <end position="323"/>
    </location>
</feature>
<dbReference type="GO" id="GO:0003723">
    <property type="term" value="F:RNA binding"/>
    <property type="evidence" value="ECO:0007669"/>
    <property type="project" value="UniProtKB-UniRule"/>
</dbReference>
<proteinExistence type="predicted"/>
<dbReference type="InterPro" id="IPR036621">
    <property type="entry name" value="Anticodon-bd_dom_sf"/>
</dbReference>
<feature type="compositionally biased region" description="Basic and acidic residues" evidence="2">
    <location>
        <begin position="182"/>
        <end position="205"/>
    </location>
</feature>
<accession>E4YLR5</accession>
<feature type="compositionally biased region" description="Basic and acidic residues" evidence="2">
    <location>
        <begin position="99"/>
        <end position="118"/>
    </location>
</feature>
<dbReference type="EMBL" id="FN654775">
    <property type="protein sequence ID" value="CBY36426.1"/>
    <property type="molecule type" value="Genomic_DNA"/>
</dbReference>
<dbReference type="SUPFAM" id="SSF54928">
    <property type="entry name" value="RNA-binding domain, RBD"/>
    <property type="match status" value="1"/>
</dbReference>